<organism evidence="2 3">
    <name type="scientific">Pseudooceanicola batsensis (strain ATCC BAA-863 / DSM 15984 / KCTC 12145 / HTCC2597)</name>
    <name type="common">Oceanicola batsensis</name>
    <dbReference type="NCBI Taxonomy" id="252305"/>
    <lineage>
        <taxon>Bacteria</taxon>
        <taxon>Pseudomonadati</taxon>
        <taxon>Pseudomonadota</taxon>
        <taxon>Alphaproteobacteria</taxon>
        <taxon>Rhodobacterales</taxon>
        <taxon>Paracoccaceae</taxon>
        <taxon>Pseudooceanicola</taxon>
    </lineage>
</organism>
<keyword evidence="3" id="KW-1185">Reference proteome</keyword>
<dbReference type="EMBL" id="AAMO01000021">
    <property type="protein sequence ID" value="EAQ01017.1"/>
    <property type="molecule type" value="Genomic_DNA"/>
</dbReference>
<dbReference type="HOGENOM" id="CLU_1014679_0_0_5"/>
<protein>
    <recommendedName>
        <fullName evidence="1">Abortive infection protein-like C-terminal domain-containing protein</fullName>
    </recommendedName>
</protein>
<dbReference type="InterPro" id="IPR026001">
    <property type="entry name" value="Abi-like_C"/>
</dbReference>
<reference evidence="2 3" key="1">
    <citation type="journal article" date="2010" name="J. Bacteriol.">
        <title>Genome sequences of Oceanicola granulosus HTCC2516(T) and Oceanicola batsensis HTCC2597(TDelta).</title>
        <authorList>
            <person name="Thrash J.C."/>
            <person name="Cho J.C."/>
            <person name="Vergin K.L."/>
            <person name="Giovannoni S.J."/>
        </authorList>
    </citation>
    <scope>NUCLEOTIDE SEQUENCE [LARGE SCALE GENOMIC DNA]</scope>
    <source>
        <strain evidence="3">ATCC BAA-863 / DSM 15984 / KCTC 12145 / HTCC2597</strain>
    </source>
</reference>
<sequence>MEGGYVLDFSDRTFNDFFYETIAIDPEDQSQLFGGRGTSKAKRLRAFVERAQPTLVAKILRELWEYREAIEFAQDARNEDKLKESYFSTVARIEGRTDAIDASAIETFEPNETLEELVASIRRDLDANKPQAALDRLHTYCMKRFASFVRKHGGEDCGKDDALHARVAKYVKILREEKNLNPISERIVKSSISVFEALNPIRNDQSFAHDNPDLVQMEEARFVFDSVTAFLRFSKAIDGRFFED</sequence>
<proteinExistence type="predicted"/>
<accession>A3U474</accession>
<dbReference type="Pfam" id="PF14355">
    <property type="entry name" value="Abi_C"/>
    <property type="match status" value="1"/>
</dbReference>
<dbReference type="STRING" id="252305.OB2597_16857"/>
<evidence type="ECO:0000313" key="2">
    <source>
        <dbReference type="EMBL" id="EAQ01017.1"/>
    </source>
</evidence>
<gene>
    <name evidence="2" type="ORF">OB2597_16857</name>
</gene>
<evidence type="ECO:0000259" key="1">
    <source>
        <dbReference type="Pfam" id="PF14355"/>
    </source>
</evidence>
<comment type="caution">
    <text evidence="2">The sequence shown here is derived from an EMBL/GenBank/DDBJ whole genome shotgun (WGS) entry which is preliminary data.</text>
</comment>
<name>A3U474_PSEBH</name>
<dbReference type="eggNOG" id="COG1715">
    <property type="taxonomic scope" value="Bacteria"/>
</dbReference>
<dbReference type="Proteomes" id="UP000004318">
    <property type="component" value="Unassembled WGS sequence"/>
</dbReference>
<evidence type="ECO:0000313" key="3">
    <source>
        <dbReference type="Proteomes" id="UP000004318"/>
    </source>
</evidence>
<dbReference type="AlphaFoldDB" id="A3U474"/>
<feature type="domain" description="Abortive infection protein-like C-terminal" evidence="1">
    <location>
        <begin position="176"/>
        <end position="233"/>
    </location>
</feature>